<name>A0ABR6PZJ1_9FLAO</name>
<dbReference type="PROSITE" id="PS51918">
    <property type="entry name" value="RADICAL_SAM"/>
    <property type="match status" value="1"/>
</dbReference>
<evidence type="ECO:0000256" key="5">
    <source>
        <dbReference type="ARBA" id="ARBA00023014"/>
    </source>
</evidence>
<keyword evidence="8" id="KW-1185">Reference proteome</keyword>
<gene>
    <name evidence="7" type="ORF">HNP24_001806</name>
</gene>
<dbReference type="SUPFAM" id="SSF102114">
    <property type="entry name" value="Radical SAM enzymes"/>
    <property type="match status" value="1"/>
</dbReference>
<dbReference type="EMBL" id="JACHKS010000001">
    <property type="protein sequence ID" value="MBB6330856.1"/>
    <property type="molecule type" value="Genomic_DNA"/>
</dbReference>
<evidence type="ECO:0000256" key="2">
    <source>
        <dbReference type="ARBA" id="ARBA00022691"/>
    </source>
</evidence>
<dbReference type="SFLD" id="SFLDS00029">
    <property type="entry name" value="Radical_SAM"/>
    <property type="match status" value="1"/>
</dbReference>
<dbReference type="PANTHER" id="PTHR43273:SF8">
    <property type="entry name" value="RADICAL SAM DOMAIN PROTEIN"/>
    <property type="match status" value="1"/>
</dbReference>
<evidence type="ECO:0000313" key="7">
    <source>
        <dbReference type="EMBL" id="MBB6330856.1"/>
    </source>
</evidence>
<organism evidence="7 8">
    <name type="scientific">Chryseobacterium sediminis</name>
    <dbReference type="NCBI Taxonomy" id="1679494"/>
    <lineage>
        <taxon>Bacteria</taxon>
        <taxon>Pseudomonadati</taxon>
        <taxon>Bacteroidota</taxon>
        <taxon>Flavobacteriia</taxon>
        <taxon>Flavobacteriales</taxon>
        <taxon>Weeksellaceae</taxon>
        <taxon>Chryseobacterium group</taxon>
        <taxon>Chryseobacterium</taxon>
    </lineage>
</organism>
<keyword evidence="5" id="KW-0411">Iron-sulfur</keyword>
<dbReference type="Gene3D" id="3.20.20.70">
    <property type="entry name" value="Aldolase class I"/>
    <property type="match status" value="1"/>
</dbReference>
<dbReference type="CDD" id="cd01335">
    <property type="entry name" value="Radical_SAM"/>
    <property type="match status" value="1"/>
</dbReference>
<keyword evidence="2" id="KW-0949">S-adenosyl-L-methionine</keyword>
<protein>
    <recommendedName>
        <fullName evidence="6">Radical SAM core domain-containing protein</fullName>
    </recommendedName>
</protein>
<dbReference type="Pfam" id="PF04055">
    <property type="entry name" value="Radical_SAM"/>
    <property type="match status" value="1"/>
</dbReference>
<dbReference type="InterPro" id="IPR023867">
    <property type="entry name" value="Sulphatase_maturase_rSAM"/>
</dbReference>
<feature type="domain" description="Radical SAM core" evidence="6">
    <location>
        <begin position="1"/>
        <end position="220"/>
    </location>
</feature>
<evidence type="ECO:0000259" key="6">
    <source>
        <dbReference type="PROSITE" id="PS51918"/>
    </source>
</evidence>
<comment type="cofactor">
    <cofactor evidence="1">
        <name>[4Fe-4S] cluster</name>
        <dbReference type="ChEBI" id="CHEBI:49883"/>
    </cofactor>
</comment>
<dbReference type="RefSeq" id="WP_184555243.1">
    <property type="nucleotide sequence ID" value="NZ_JACHKS010000001.1"/>
</dbReference>
<reference evidence="7 8" key="1">
    <citation type="submission" date="2020-08" db="EMBL/GenBank/DDBJ databases">
        <title>Functional genomics of gut bacteria from endangered species of beetles.</title>
        <authorList>
            <person name="Carlos-Shanley C."/>
        </authorList>
    </citation>
    <scope>NUCLEOTIDE SEQUENCE [LARGE SCALE GENOMIC DNA]</scope>
    <source>
        <strain evidence="7 8">S00068</strain>
    </source>
</reference>
<sequence length="381" mass="43395">MVELRLLGTKCNIGCQYCYQNPLRDSGNGNSTYDLDKVFGMLTNTGEPFVLWGGEPLLMNIDDLEKVFKFGFDRFGQNSLLTNGILITDKHVDLFKKYNVHVGVSIDGPGELNDVRWAGTLEKTRLYTQRSNDNLIRLLNTGIPTGLNFQITKCNSSEHRLPKMFEWLTTLDQLGLKNARIHVLEVDYAEGLKNHAFDTEENLQAFREYKKFEKQLKNLKFDLFENMRSLLLATDQPQDCVWSACDAYTTAAVSGIDGQGRKNNCGNTDKEGINFQKPDQQGYERYLALYNVPDEYGGCKNCRFFLQCKGQCPGTAKDGDWRNKSENCKLFKGLFEEIEQEILTEGLTPISLHPDRQLWETKLLNNLSQGINPTLHSLINN</sequence>
<dbReference type="InterPro" id="IPR007197">
    <property type="entry name" value="rSAM"/>
</dbReference>
<evidence type="ECO:0000256" key="4">
    <source>
        <dbReference type="ARBA" id="ARBA00023004"/>
    </source>
</evidence>
<evidence type="ECO:0000313" key="8">
    <source>
        <dbReference type="Proteomes" id="UP000587367"/>
    </source>
</evidence>
<proteinExistence type="predicted"/>
<accession>A0ABR6PZJ1</accession>
<dbReference type="InterPro" id="IPR013785">
    <property type="entry name" value="Aldolase_TIM"/>
</dbReference>
<evidence type="ECO:0000256" key="1">
    <source>
        <dbReference type="ARBA" id="ARBA00001966"/>
    </source>
</evidence>
<keyword evidence="4" id="KW-0408">Iron</keyword>
<dbReference type="SFLD" id="SFLDG01067">
    <property type="entry name" value="SPASM/twitch_domain_containing"/>
    <property type="match status" value="1"/>
</dbReference>
<dbReference type="InterPro" id="IPR058240">
    <property type="entry name" value="rSAM_sf"/>
</dbReference>
<comment type="caution">
    <text evidence="7">The sequence shown here is derived from an EMBL/GenBank/DDBJ whole genome shotgun (WGS) entry which is preliminary data.</text>
</comment>
<keyword evidence="3" id="KW-0479">Metal-binding</keyword>
<dbReference type="Proteomes" id="UP000587367">
    <property type="component" value="Unassembled WGS sequence"/>
</dbReference>
<dbReference type="PANTHER" id="PTHR43273">
    <property type="entry name" value="ANAEROBIC SULFATASE-MATURATING ENZYME HOMOLOG ASLB-RELATED"/>
    <property type="match status" value="1"/>
</dbReference>
<evidence type="ECO:0000256" key="3">
    <source>
        <dbReference type="ARBA" id="ARBA00022723"/>
    </source>
</evidence>